<evidence type="ECO:0000313" key="1">
    <source>
        <dbReference type="EMBL" id="MQO92200.1"/>
    </source>
</evidence>
<dbReference type="EMBL" id="VZAP01000071">
    <property type="protein sequence ID" value="MQO92200.1"/>
    <property type="molecule type" value="Genomic_DNA"/>
</dbReference>
<gene>
    <name evidence="1" type="ORF">F7D31_05880</name>
</gene>
<name>A0AA90VKZ6_9BACT</name>
<sequence>MITCIINGHKAYPISSSSIKVTYANQYVTDDGEYTYDITFPMNILENRVIFKNVSRLEVKKNIDKYDDCKLFCNSQLIMSGVGTILSVNEKEIKLQIVGGKSRIKFNDRMTKHYIDEIPFGTADKPGYTIDKGFSQGFKNQLKIKDIYRLNENHSEFLGAEGRWCFMPVRDETNDLIANFVGVDKTKQFIGYNAPFIMNLAVQPNLMYIFRKVVEYEGYTLKRNDFDCKPWNQLYIASAYKTRELRRALPHWSSYTFIEEFRKFFNASIYFDEAQKTCCVISSSELSSVDSIEIEPLDEYSADYDEDGSFSTSSTANLEYKLDDSVNRGSYESISKKVFRNFNIVKSVDYFGESNQFALTTQGWSEKKKRQTIIEHFYSYYIYVEEDNTKTWQLAGYWSPLIRDQNSDDYVDLCISPAAQVVEDINFKTAFLGEDNQYEKRCLLSIPNDKEADSKECDVDDDGYSYISVQDAIDDESSMEESEDEEEVMSVFFILPGKVQAYDKPYGHISWVGNKSRWPMFITDYRINTDYQYAGVSSIGDTKLFSLSLNSTNTGVISLGKFHNSVIKIDNRNCMEVKFKSDVIPDPSKIYIIRNKKYVCEKIEMEVKDDAIEPVYTGYFYMLS</sequence>
<evidence type="ECO:0000313" key="2">
    <source>
        <dbReference type="Proteomes" id="UP000421283"/>
    </source>
</evidence>
<dbReference type="AlphaFoldDB" id="A0AA90VKZ6"/>
<dbReference type="RefSeq" id="WP_153138007.1">
    <property type="nucleotide sequence ID" value="NZ_VZAP01000071.1"/>
</dbReference>
<accession>A0AA90VKZ6</accession>
<protein>
    <submittedName>
        <fullName evidence="1">Uncharacterized protein</fullName>
    </submittedName>
</protein>
<dbReference type="Proteomes" id="UP000421283">
    <property type="component" value="Unassembled WGS sequence"/>
</dbReference>
<proteinExistence type="predicted"/>
<reference evidence="2" key="1">
    <citation type="submission" date="2019-09" db="EMBL/GenBank/DDBJ databases">
        <title>Distinct polysaccharide growth profiles of human intestinal Prevotella copri isolates.</title>
        <authorList>
            <person name="Fehlner-Peach H."/>
            <person name="Magnabosco C."/>
            <person name="Raghavan V."/>
            <person name="Scher J.U."/>
            <person name="Tett A."/>
            <person name="Cox L.M."/>
            <person name="Gottsegen C."/>
            <person name="Watters A."/>
            <person name="Wiltshire- Gordon J.D."/>
            <person name="Segata N."/>
            <person name="Bonneau R."/>
            <person name="Littman D.R."/>
        </authorList>
    </citation>
    <scope>NUCLEOTIDE SEQUENCE [LARGE SCALE GENOMIC DNA]</scope>
    <source>
        <strain evidence="2">iAU3127</strain>
    </source>
</reference>
<comment type="caution">
    <text evidence="1">The sequence shown here is derived from an EMBL/GenBank/DDBJ whole genome shotgun (WGS) entry which is preliminary data.</text>
</comment>
<organism evidence="1 2">
    <name type="scientific">Segatella copri</name>
    <dbReference type="NCBI Taxonomy" id="165179"/>
    <lineage>
        <taxon>Bacteria</taxon>
        <taxon>Pseudomonadati</taxon>
        <taxon>Bacteroidota</taxon>
        <taxon>Bacteroidia</taxon>
        <taxon>Bacteroidales</taxon>
        <taxon>Prevotellaceae</taxon>
        <taxon>Segatella</taxon>
    </lineage>
</organism>